<name>A0A347UDW8_9RHOB</name>
<dbReference type="CDD" id="cd07571">
    <property type="entry name" value="ALP_N-acyl_transferase"/>
    <property type="match status" value="1"/>
</dbReference>
<evidence type="ECO:0000256" key="8">
    <source>
        <dbReference type="ARBA" id="ARBA00023315"/>
    </source>
</evidence>
<comment type="catalytic activity">
    <reaction evidence="9">
        <text>N-terminal S-1,2-diacyl-sn-glyceryl-L-cysteinyl-[lipoprotein] + a glycerophospholipid = N-acyl-S-1,2-diacyl-sn-glyceryl-L-cysteinyl-[lipoprotein] + a 2-acyl-sn-glycero-3-phospholipid + H(+)</text>
        <dbReference type="Rhea" id="RHEA:48228"/>
        <dbReference type="Rhea" id="RHEA-COMP:14681"/>
        <dbReference type="Rhea" id="RHEA-COMP:14684"/>
        <dbReference type="ChEBI" id="CHEBI:15378"/>
        <dbReference type="ChEBI" id="CHEBI:136912"/>
        <dbReference type="ChEBI" id="CHEBI:140656"/>
        <dbReference type="ChEBI" id="CHEBI:140657"/>
        <dbReference type="ChEBI" id="CHEBI:140660"/>
        <dbReference type="EC" id="2.3.1.269"/>
    </reaction>
</comment>
<evidence type="ECO:0000259" key="10">
    <source>
        <dbReference type="PROSITE" id="PS50263"/>
    </source>
</evidence>
<keyword evidence="5 9" id="KW-0812">Transmembrane</keyword>
<feature type="transmembrane region" description="Helical" evidence="9">
    <location>
        <begin position="122"/>
        <end position="144"/>
    </location>
</feature>
<accession>A0A347UDW8</accession>
<dbReference type="GO" id="GO:0042158">
    <property type="term" value="P:lipoprotein biosynthetic process"/>
    <property type="evidence" value="ECO:0007669"/>
    <property type="project" value="UniProtKB-UniRule"/>
</dbReference>
<dbReference type="AlphaFoldDB" id="A0A347UDW8"/>
<feature type="domain" description="CN hydrolase" evidence="10">
    <location>
        <begin position="232"/>
        <end position="473"/>
    </location>
</feature>
<keyword evidence="6 9" id="KW-1133">Transmembrane helix</keyword>
<dbReference type="PANTHER" id="PTHR38686">
    <property type="entry name" value="APOLIPOPROTEIN N-ACYLTRANSFERASE"/>
    <property type="match status" value="1"/>
</dbReference>
<dbReference type="InterPro" id="IPR003010">
    <property type="entry name" value="C-N_Hydrolase"/>
</dbReference>
<evidence type="ECO:0000313" key="11">
    <source>
        <dbReference type="EMBL" id="AXX97046.1"/>
    </source>
</evidence>
<keyword evidence="11" id="KW-0449">Lipoprotein</keyword>
<dbReference type="Pfam" id="PF20154">
    <property type="entry name" value="LNT_N"/>
    <property type="match status" value="1"/>
</dbReference>
<protein>
    <recommendedName>
        <fullName evidence="9">Apolipoprotein N-acyltransferase</fullName>
        <shortName evidence="9">ALP N-acyltransferase</shortName>
        <ecNumber evidence="9">2.3.1.269</ecNumber>
    </recommendedName>
</protein>
<dbReference type="PROSITE" id="PS50263">
    <property type="entry name" value="CN_HYDROLASE"/>
    <property type="match status" value="1"/>
</dbReference>
<feature type="transmembrane region" description="Helical" evidence="9">
    <location>
        <begin position="189"/>
        <end position="206"/>
    </location>
</feature>
<comment type="function">
    <text evidence="9">Catalyzes the phospholipid dependent N-acylation of the N-terminal cysteine of apolipoprotein, the last step in lipoprotein maturation.</text>
</comment>
<dbReference type="Proteomes" id="UP000261704">
    <property type="component" value="Chromosome"/>
</dbReference>
<comment type="similarity">
    <text evidence="2 9">Belongs to the CN hydrolase family. Apolipoprotein N-acyltransferase subfamily.</text>
</comment>
<comment type="pathway">
    <text evidence="9">Protein modification; lipoprotein biosynthesis (N-acyl transfer).</text>
</comment>
<dbReference type="Pfam" id="PF00795">
    <property type="entry name" value="CN_hydrolase"/>
    <property type="match status" value="1"/>
</dbReference>
<dbReference type="InterPro" id="IPR036526">
    <property type="entry name" value="C-N_Hydrolase_sf"/>
</dbReference>
<evidence type="ECO:0000256" key="2">
    <source>
        <dbReference type="ARBA" id="ARBA00010065"/>
    </source>
</evidence>
<dbReference type="InterPro" id="IPR045378">
    <property type="entry name" value="LNT_N"/>
</dbReference>
<dbReference type="KEGG" id="pamo:BAR1_03335"/>
<keyword evidence="12" id="KW-1185">Reference proteome</keyword>
<proteinExistence type="inferred from homology"/>
<dbReference type="NCBIfam" id="TIGR00546">
    <property type="entry name" value="lnt"/>
    <property type="match status" value="1"/>
</dbReference>
<dbReference type="SUPFAM" id="SSF56317">
    <property type="entry name" value="Carbon-nitrogen hydrolase"/>
    <property type="match status" value="1"/>
</dbReference>
<keyword evidence="3 9" id="KW-1003">Cell membrane</keyword>
<feature type="transmembrane region" description="Helical" evidence="9">
    <location>
        <begin position="91"/>
        <end position="115"/>
    </location>
</feature>
<evidence type="ECO:0000256" key="7">
    <source>
        <dbReference type="ARBA" id="ARBA00023136"/>
    </source>
</evidence>
<evidence type="ECO:0000256" key="5">
    <source>
        <dbReference type="ARBA" id="ARBA00022692"/>
    </source>
</evidence>
<dbReference type="UniPathway" id="UPA00666"/>
<dbReference type="EC" id="2.3.1.269" evidence="9"/>
<organism evidence="11 12">
    <name type="scientific">Profundibacter amoris</name>
    <dbReference type="NCBI Taxonomy" id="2171755"/>
    <lineage>
        <taxon>Bacteria</taxon>
        <taxon>Pseudomonadati</taxon>
        <taxon>Pseudomonadota</taxon>
        <taxon>Alphaproteobacteria</taxon>
        <taxon>Rhodobacterales</taxon>
        <taxon>Paracoccaceae</taxon>
        <taxon>Profundibacter</taxon>
    </lineage>
</organism>
<dbReference type="HAMAP" id="MF_01148">
    <property type="entry name" value="Lnt"/>
    <property type="match status" value="1"/>
</dbReference>
<dbReference type="OrthoDB" id="9804277at2"/>
<feature type="transmembrane region" description="Helical" evidence="9">
    <location>
        <begin position="20"/>
        <end position="49"/>
    </location>
</feature>
<keyword evidence="7 9" id="KW-0472">Membrane</keyword>
<evidence type="ECO:0000256" key="6">
    <source>
        <dbReference type="ARBA" id="ARBA00022989"/>
    </source>
</evidence>
<feature type="transmembrane region" description="Helical" evidence="9">
    <location>
        <begin position="61"/>
        <end position="79"/>
    </location>
</feature>
<dbReference type="GO" id="GO:0005886">
    <property type="term" value="C:plasma membrane"/>
    <property type="evidence" value="ECO:0007669"/>
    <property type="project" value="UniProtKB-SubCell"/>
</dbReference>
<dbReference type="InterPro" id="IPR004563">
    <property type="entry name" value="Apolipo_AcylTrfase"/>
</dbReference>
<keyword evidence="8 9" id="KW-0012">Acyltransferase</keyword>
<feature type="transmembrane region" description="Helical" evidence="9">
    <location>
        <begin position="156"/>
        <end position="180"/>
    </location>
</feature>
<evidence type="ECO:0000313" key="12">
    <source>
        <dbReference type="Proteomes" id="UP000261704"/>
    </source>
</evidence>
<reference evidence="11 12" key="1">
    <citation type="submission" date="2018-09" db="EMBL/GenBank/DDBJ databases">
        <title>Profundibacter amoris BAR1 gen. nov., sp. nov., a new member of the Roseobacter clade isolated at Lokis Castle Vent Field on the Arctic Mid-Oceanic Ridge.</title>
        <authorList>
            <person name="Le Moine Bauer S."/>
            <person name="Sjoeberg A.G."/>
            <person name="L'Haridon S."/>
            <person name="Stokke R."/>
            <person name="Roalkvam I."/>
            <person name="Steen I.H."/>
            <person name="Dahle H."/>
        </authorList>
    </citation>
    <scope>NUCLEOTIDE SEQUENCE [LARGE SCALE GENOMIC DNA]</scope>
    <source>
        <strain evidence="11 12">BAR1</strain>
    </source>
</reference>
<dbReference type="EMBL" id="CP032125">
    <property type="protein sequence ID" value="AXX97046.1"/>
    <property type="molecule type" value="Genomic_DNA"/>
</dbReference>
<dbReference type="Gene3D" id="3.60.110.10">
    <property type="entry name" value="Carbon-nitrogen hydrolase"/>
    <property type="match status" value="1"/>
</dbReference>
<dbReference type="GO" id="GO:0016410">
    <property type="term" value="F:N-acyltransferase activity"/>
    <property type="evidence" value="ECO:0007669"/>
    <property type="project" value="UniProtKB-UniRule"/>
</dbReference>
<comment type="subcellular location">
    <subcellularLocation>
        <location evidence="1 9">Cell membrane</location>
        <topology evidence="1 9">Multi-pass membrane protein</topology>
    </subcellularLocation>
</comment>
<evidence type="ECO:0000256" key="3">
    <source>
        <dbReference type="ARBA" id="ARBA00022475"/>
    </source>
</evidence>
<gene>
    <name evidence="9 11" type="primary">lnt</name>
    <name evidence="11" type="ORF">BAR1_03335</name>
</gene>
<sequence length="508" mass="54452">MPRVTDLAGWSTRRKMLLALAGGALTGLGQAPFGLVWLALIGLAGGVWLFQNTATTRQAGWIGWAFGVGYFALVLNWIVEPFLVDIATYGWMAPFALIGMAAGMALFWALAFWLARWQGRGIALVVFWAGTEVLRSVILTGFPWGLLGYIWLDTGIAQFASLIGPHGLTLLTLAGVWALVTGLGHRKRIILVPVVVIVGAGLLYLGNGQAASKLLYLAKNGGNSEPKFVRIIQTNAPQHEKWNREMIPVFFDRNLQFTAAVTERKPDLVIWPETSVPYLLNSAEGALQVIADAADGVPVVLGMQRRGAAGEYYNSLVVLGADGVVADVYDKSHLVPFGEYMPGGWLAAKLGLTGLAAQGGFGFGSGDGLRLVDIPGLGRALPLICYEAIFPEEVGGVTPRPDWLLQITNDAWFGNLTGPQQHLAQARFRAIEQGLPMVRAANTGISAMIDARGEITAQLGLGVAGYLDVKLPHGLPPTLYSRTGDLPVNLLLIVAAAALLLKRRRFIG</sequence>
<evidence type="ECO:0000256" key="1">
    <source>
        <dbReference type="ARBA" id="ARBA00004651"/>
    </source>
</evidence>
<keyword evidence="4 9" id="KW-0808">Transferase</keyword>
<dbReference type="PANTHER" id="PTHR38686:SF1">
    <property type="entry name" value="APOLIPOPROTEIN N-ACYLTRANSFERASE"/>
    <property type="match status" value="1"/>
</dbReference>
<evidence type="ECO:0000256" key="4">
    <source>
        <dbReference type="ARBA" id="ARBA00022679"/>
    </source>
</evidence>
<evidence type="ECO:0000256" key="9">
    <source>
        <dbReference type="HAMAP-Rule" id="MF_01148"/>
    </source>
</evidence>